<dbReference type="EMBL" id="KL198005">
    <property type="protein sequence ID" value="KDQ32198.1"/>
    <property type="molecule type" value="Genomic_DNA"/>
</dbReference>
<dbReference type="OrthoDB" id="2931389at2759"/>
<evidence type="ECO:0000313" key="3">
    <source>
        <dbReference type="EMBL" id="KDQ32198.1"/>
    </source>
</evidence>
<dbReference type="InParanoid" id="A0A067NVV2"/>
<dbReference type="InterPro" id="IPR013902">
    <property type="entry name" value="Mug135-like_C"/>
</dbReference>
<gene>
    <name evidence="3" type="ORF">PLEOSDRAFT_1100703</name>
</gene>
<dbReference type="AlphaFoldDB" id="A0A067NVV2"/>
<evidence type="ECO:0000256" key="1">
    <source>
        <dbReference type="ARBA" id="ARBA00005788"/>
    </source>
</evidence>
<sequence length="705" mass="78659">MSSTATDSALATTELLGHIFYHCSVSQNYRNALVCKTWCDEALSDVWCELKSLLPLLSLLAPLALCAEEGMPPLYRFRHHIRPHDWAVFRKYSWRVRAIDDTMTADYCESVFIDIVASSPPLSSELLPNLRRWKYDRWGALVKFIPLFIHSTLTTFHLCFMNQDAGGLPLPVYRRTLLYVSDKAPNLERLSLTSWSPLDTNTEFAIHSLLSSLTRLQILLVSPTLLSALTLNAIARLPHLKSLTVSSETTYKKLAVPMAAPTESFPSLKTLSSYDMFSFRTVTDVLNAYRPRSLSDLDITSRHKENIPAYSLLVAAVTSVSPNIRSIRLRSKEQWDINDPELDHSSAMLFLSIDYHCFNLTSLSLQNPPPLHLGIEIMTDLLKSLPYLKTLQFNESTGPPTLRLSALPILAPLCPLMKTLTLYMDTKGVSCSGPQGAHFVRLETLNVGMSPLDSPAHDVAVFLSTVLPKACTLTRASYAYPEEQYQSWQQEMDSPLVELCIRWVLCKDLRLLGCHLRNSVPALSPGLRKIVTRPNQPSNPPTIDDAAVSCIIAFQAIDARLHTNQPVTNEDIVCTAQYQAQVMAGVEEGQPPWFAAAMTPTTAAQTQMDARIDSLVGETRTGRRTAALLWNRTHGVASDARLEVVPFADGTDPTREPHNLQAITSAWMVSTLAYEDKVAYFTNYYCGEEVPAAAQFNNHIIWCQA</sequence>
<dbReference type="InterPro" id="IPR032675">
    <property type="entry name" value="LRR_dom_sf"/>
</dbReference>
<evidence type="ECO:0000259" key="2">
    <source>
        <dbReference type="Pfam" id="PF08593"/>
    </source>
</evidence>
<proteinExistence type="inferred from homology"/>
<evidence type="ECO:0000313" key="4">
    <source>
        <dbReference type="Proteomes" id="UP000027073"/>
    </source>
</evidence>
<reference evidence="4" key="1">
    <citation type="journal article" date="2014" name="Proc. Natl. Acad. Sci. U.S.A.">
        <title>Extensive sampling of basidiomycete genomes demonstrates inadequacy of the white-rot/brown-rot paradigm for wood decay fungi.</title>
        <authorList>
            <person name="Riley R."/>
            <person name="Salamov A.A."/>
            <person name="Brown D.W."/>
            <person name="Nagy L.G."/>
            <person name="Floudas D."/>
            <person name="Held B.W."/>
            <person name="Levasseur A."/>
            <person name="Lombard V."/>
            <person name="Morin E."/>
            <person name="Otillar R."/>
            <person name="Lindquist E.A."/>
            <person name="Sun H."/>
            <person name="LaButti K.M."/>
            <person name="Schmutz J."/>
            <person name="Jabbour D."/>
            <person name="Luo H."/>
            <person name="Baker S.E."/>
            <person name="Pisabarro A.G."/>
            <person name="Walton J.D."/>
            <person name="Blanchette R.A."/>
            <person name="Henrissat B."/>
            <person name="Martin F."/>
            <person name="Cullen D."/>
            <person name="Hibbett D.S."/>
            <person name="Grigoriev I.V."/>
        </authorList>
    </citation>
    <scope>NUCLEOTIDE SEQUENCE [LARGE SCALE GENOMIC DNA]</scope>
    <source>
        <strain evidence="4">PC15</strain>
    </source>
</reference>
<dbReference type="HOGENOM" id="CLU_021164_5_2_1"/>
<name>A0A067NVV2_PLEO1</name>
<dbReference type="Proteomes" id="UP000027073">
    <property type="component" value="Unassembled WGS sequence"/>
</dbReference>
<dbReference type="SUPFAM" id="SSF52047">
    <property type="entry name" value="RNI-like"/>
    <property type="match status" value="1"/>
</dbReference>
<comment type="similarity">
    <text evidence="1">Belongs to the UPF0612 family.</text>
</comment>
<dbReference type="Gene3D" id="3.80.10.10">
    <property type="entry name" value="Ribonuclease Inhibitor"/>
    <property type="match status" value="1"/>
</dbReference>
<accession>A0A067NVV2</accession>
<organism evidence="3 4">
    <name type="scientific">Pleurotus ostreatus (strain PC15)</name>
    <name type="common">Oyster mushroom</name>
    <dbReference type="NCBI Taxonomy" id="1137138"/>
    <lineage>
        <taxon>Eukaryota</taxon>
        <taxon>Fungi</taxon>
        <taxon>Dikarya</taxon>
        <taxon>Basidiomycota</taxon>
        <taxon>Agaricomycotina</taxon>
        <taxon>Agaricomycetes</taxon>
        <taxon>Agaricomycetidae</taxon>
        <taxon>Agaricales</taxon>
        <taxon>Pleurotineae</taxon>
        <taxon>Pleurotaceae</taxon>
        <taxon>Pleurotus</taxon>
    </lineage>
</organism>
<dbReference type="STRING" id="1137138.A0A067NVV2"/>
<protein>
    <recommendedName>
        <fullName evidence="2">Mug135-like C-terminal domain-containing protein</fullName>
    </recommendedName>
</protein>
<dbReference type="VEuPathDB" id="FungiDB:PLEOSDRAFT_1100703"/>
<feature type="domain" description="Mug135-like C-terminal" evidence="2">
    <location>
        <begin position="630"/>
        <end position="691"/>
    </location>
</feature>
<dbReference type="Pfam" id="PF08593">
    <property type="entry name" value="Mug135_C"/>
    <property type="match status" value="1"/>
</dbReference>